<proteinExistence type="inferred from homology"/>
<dbReference type="EMBL" id="VLLG01000004">
    <property type="protein sequence ID" value="TWI86611.1"/>
    <property type="molecule type" value="Genomic_DNA"/>
</dbReference>
<dbReference type="OrthoDB" id="9758333at2"/>
<dbReference type="Pfam" id="PF06964">
    <property type="entry name" value="Alpha-L-AF_C"/>
    <property type="match status" value="1"/>
</dbReference>
<dbReference type="Pfam" id="PF22848">
    <property type="entry name" value="ASD1_dom"/>
    <property type="match status" value="1"/>
</dbReference>
<feature type="domain" description="Alpha-L-arabinofuranosidase C-terminal" evidence="7">
    <location>
        <begin position="463"/>
        <end position="651"/>
    </location>
</feature>
<comment type="caution">
    <text evidence="8">The sequence shown here is derived from an EMBL/GenBank/DDBJ whole genome shotgun (WGS) entry which is preliminary data.</text>
</comment>
<dbReference type="SMART" id="SM00813">
    <property type="entry name" value="Alpha-L-AF_C"/>
    <property type="match status" value="1"/>
</dbReference>
<evidence type="ECO:0000256" key="6">
    <source>
        <dbReference type="ARBA" id="ARBA00023180"/>
    </source>
</evidence>
<evidence type="ECO:0000313" key="8">
    <source>
        <dbReference type="EMBL" id="TWI86611.1"/>
    </source>
</evidence>
<evidence type="ECO:0000259" key="7">
    <source>
        <dbReference type="SMART" id="SM00813"/>
    </source>
</evidence>
<dbReference type="InterPro" id="IPR008979">
    <property type="entry name" value="Galactose-bd-like_sf"/>
</dbReference>
<dbReference type="SUPFAM" id="SSF51445">
    <property type="entry name" value="(Trans)glycosidases"/>
    <property type="match status" value="1"/>
</dbReference>
<comment type="catalytic activity">
    <reaction evidence="1">
        <text>Hydrolysis of terminal non-reducing alpha-L-arabinofuranoside residues in alpha-L-arabinosides.</text>
        <dbReference type="EC" id="3.2.1.55"/>
    </reaction>
</comment>
<evidence type="ECO:0000256" key="3">
    <source>
        <dbReference type="ARBA" id="ARBA00012670"/>
    </source>
</evidence>
<name>A0A562SZA9_CHIJA</name>
<keyword evidence="9" id="KW-1185">Reference proteome</keyword>
<dbReference type="SUPFAM" id="SSF49785">
    <property type="entry name" value="Galactose-binding domain-like"/>
    <property type="match status" value="1"/>
</dbReference>
<reference evidence="8 9" key="1">
    <citation type="journal article" date="2013" name="Stand. Genomic Sci.">
        <title>Genomic Encyclopedia of Type Strains, Phase I: The one thousand microbial genomes (KMG-I) project.</title>
        <authorList>
            <person name="Kyrpides N.C."/>
            <person name="Woyke T."/>
            <person name="Eisen J.A."/>
            <person name="Garrity G."/>
            <person name="Lilburn T.G."/>
            <person name="Beck B.J."/>
            <person name="Whitman W.B."/>
            <person name="Hugenholtz P."/>
            <person name="Klenk H.P."/>
        </authorList>
    </citation>
    <scope>NUCLEOTIDE SEQUENCE [LARGE SCALE GENOMIC DNA]</scope>
    <source>
        <strain evidence="8 9">DSM 13484</strain>
    </source>
</reference>
<dbReference type="EC" id="3.2.1.55" evidence="3"/>
<evidence type="ECO:0000313" key="9">
    <source>
        <dbReference type="Proteomes" id="UP000316778"/>
    </source>
</evidence>
<comment type="similarity">
    <text evidence="2">Belongs to the glycosyl hydrolase 51 family.</text>
</comment>
<accession>A0A562SZA9</accession>
<dbReference type="Gene3D" id="2.60.40.1180">
    <property type="entry name" value="Golgi alpha-mannosidase II"/>
    <property type="match status" value="1"/>
</dbReference>
<dbReference type="GO" id="GO:0046373">
    <property type="term" value="P:L-arabinose metabolic process"/>
    <property type="evidence" value="ECO:0007669"/>
    <property type="project" value="InterPro"/>
</dbReference>
<evidence type="ECO:0000256" key="4">
    <source>
        <dbReference type="ARBA" id="ARBA00022729"/>
    </source>
</evidence>
<dbReference type="InterPro" id="IPR013780">
    <property type="entry name" value="Glyco_hydro_b"/>
</dbReference>
<dbReference type="Proteomes" id="UP000316778">
    <property type="component" value="Unassembled WGS sequence"/>
</dbReference>
<dbReference type="AlphaFoldDB" id="A0A562SZA9"/>
<organism evidence="8 9">
    <name type="scientific">Chitinophaga japonensis</name>
    <name type="common">Flexibacter japonensis</name>
    <dbReference type="NCBI Taxonomy" id="104662"/>
    <lineage>
        <taxon>Bacteria</taxon>
        <taxon>Pseudomonadati</taxon>
        <taxon>Bacteroidota</taxon>
        <taxon>Chitinophagia</taxon>
        <taxon>Chitinophagales</taxon>
        <taxon>Chitinophagaceae</taxon>
        <taxon>Chitinophaga</taxon>
    </lineage>
</organism>
<dbReference type="GO" id="GO:0046556">
    <property type="term" value="F:alpha-L-arabinofuranosidase activity"/>
    <property type="evidence" value="ECO:0007669"/>
    <property type="project" value="UniProtKB-EC"/>
</dbReference>
<evidence type="ECO:0000256" key="5">
    <source>
        <dbReference type="ARBA" id="ARBA00022801"/>
    </source>
</evidence>
<gene>
    <name evidence="8" type="ORF">LX66_3873</name>
</gene>
<keyword evidence="4" id="KW-0732">Signal</keyword>
<evidence type="ECO:0000256" key="1">
    <source>
        <dbReference type="ARBA" id="ARBA00001462"/>
    </source>
</evidence>
<dbReference type="InterPro" id="IPR055235">
    <property type="entry name" value="ASD1_cat"/>
</dbReference>
<dbReference type="SUPFAM" id="SSF51011">
    <property type="entry name" value="Glycosyl hydrolase domain"/>
    <property type="match status" value="1"/>
</dbReference>
<dbReference type="InterPro" id="IPR017853">
    <property type="entry name" value="GH"/>
</dbReference>
<sequence>MTRYKELLATVAITTTFFTATYAQAPQQLTVQVNKPGAAIQPTMWGVFFEDINFAADGGLYAELVKNRSFEFDVPRMGWEEVKQDSAGGSILIINRREDNANNPRYARITVKAPAGAYGLANEGFRGIGIEKGKQYHFSMLAAAPAGAGLKARLVLLNEKGENIGEAALSGFGGNWRQHKAVLTATATAAKGKLQVLFSGEGEIDVDMVSLFPADTWKQRPGGLRADLVQMLADLKPGFVRFPGGCIVEGRDLLNRYQWKKTVGSPEERKLIINRWNTEFRHRSTPDYFQSFGLGFFEYFQLAEDLGAAPLPILNCGMACQYNTGEVVAMNELDPYVQDALDLIEFANGDTNTKWGKLRADMGHPAPFHLTMLGVGNEQWDAQYVERYRVFEQAILSKYPDIKLIASAGPASKGPRFDYLWKELKGSRAGFIDEHYYMPPEWFLANAGRYDHYDRKGPKIFAGEYAAHTREGKEAESRNTWGSALAEAAFMTGLERNADMVHMASYAPLFAHVDAWQWRPDLIWFDNLRVVGTPNYYVQQLFSANKGTQVVPVLRNGAVLAGEDSLYASAVIDAPAKKILLRIVNVSSRPVSFNVMLEGAVAAGQAPVQQVLTAPNTGDINTLDTPRQIMPAEQTLSASRNRIRVTAGPASLNVVAVPYK</sequence>
<dbReference type="Gene3D" id="2.60.120.260">
    <property type="entry name" value="Galactose-binding domain-like"/>
    <property type="match status" value="1"/>
</dbReference>
<dbReference type="Gene3D" id="3.20.20.80">
    <property type="entry name" value="Glycosidases"/>
    <property type="match status" value="1"/>
</dbReference>
<dbReference type="PANTHER" id="PTHR31776:SF0">
    <property type="entry name" value="ALPHA-L-ARABINOFURANOSIDASE 1"/>
    <property type="match status" value="1"/>
</dbReference>
<protein>
    <recommendedName>
        <fullName evidence="3">non-reducing end alpha-L-arabinofuranosidase</fullName>
        <ecNumber evidence="3">3.2.1.55</ecNumber>
    </recommendedName>
</protein>
<evidence type="ECO:0000256" key="2">
    <source>
        <dbReference type="ARBA" id="ARBA00007186"/>
    </source>
</evidence>
<dbReference type="InterPro" id="IPR010720">
    <property type="entry name" value="Alpha-L-AF_C"/>
</dbReference>
<keyword evidence="6" id="KW-0325">Glycoprotein</keyword>
<keyword evidence="5" id="KW-0378">Hydrolase</keyword>
<dbReference type="PANTHER" id="PTHR31776">
    <property type="entry name" value="ALPHA-L-ARABINOFURANOSIDASE 1"/>
    <property type="match status" value="1"/>
</dbReference>
<dbReference type="RefSeq" id="WP_145716552.1">
    <property type="nucleotide sequence ID" value="NZ_BAAAFY010000004.1"/>
</dbReference>
<dbReference type="InterPro" id="IPR051563">
    <property type="entry name" value="Glycosyl_Hydrolase_51"/>
</dbReference>